<protein>
    <submittedName>
        <fullName evidence="1">Uncharacterized protein</fullName>
    </submittedName>
</protein>
<organism evidence="1 2">
    <name type="scientific">Lasius platythorax</name>
    <dbReference type="NCBI Taxonomy" id="488582"/>
    <lineage>
        <taxon>Eukaryota</taxon>
        <taxon>Metazoa</taxon>
        <taxon>Ecdysozoa</taxon>
        <taxon>Arthropoda</taxon>
        <taxon>Hexapoda</taxon>
        <taxon>Insecta</taxon>
        <taxon>Pterygota</taxon>
        <taxon>Neoptera</taxon>
        <taxon>Endopterygota</taxon>
        <taxon>Hymenoptera</taxon>
        <taxon>Apocrita</taxon>
        <taxon>Aculeata</taxon>
        <taxon>Formicoidea</taxon>
        <taxon>Formicidae</taxon>
        <taxon>Formicinae</taxon>
        <taxon>Lasius</taxon>
        <taxon>Lasius</taxon>
    </lineage>
</organism>
<evidence type="ECO:0000313" key="1">
    <source>
        <dbReference type="EMBL" id="CAL1681832.1"/>
    </source>
</evidence>
<dbReference type="Proteomes" id="UP001497644">
    <property type="component" value="Chromosome 3"/>
</dbReference>
<keyword evidence="2" id="KW-1185">Reference proteome</keyword>
<evidence type="ECO:0000313" key="2">
    <source>
        <dbReference type="Proteomes" id="UP001497644"/>
    </source>
</evidence>
<proteinExistence type="predicted"/>
<reference evidence="1" key="1">
    <citation type="submission" date="2024-04" db="EMBL/GenBank/DDBJ databases">
        <authorList>
            <consortium name="Molecular Ecology Group"/>
        </authorList>
    </citation>
    <scope>NUCLEOTIDE SEQUENCE</scope>
</reference>
<dbReference type="AlphaFoldDB" id="A0AAV2NR70"/>
<dbReference type="EMBL" id="OZ034826">
    <property type="protein sequence ID" value="CAL1681832.1"/>
    <property type="molecule type" value="Genomic_DNA"/>
</dbReference>
<gene>
    <name evidence="1" type="ORF">LPLAT_LOCUS7767</name>
</gene>
<sequence>MLHLRNLSEPSPVAPGEKRFRKVARIPARCQDMVGPSTGWTDIICGRSGIVCGLRSERSRTVFVTDQPGHNLFTQPSCPPRLPHIVILAGEKNGADTWSRDIDKTRRNSSAQRRTRRLVPPYKRFEMKKRFCGRGPLSTGG</sequence>
<name>A0AAV2NR70_9HYME</name>
<accession>A0AAV2NR70</accession>